<evidence type="ECO:0000313" key="4">
    <source>
        <dbReference type="EMBL" id="KAA8538418.1"/>
    </source>
</evidence>
<dbReference type="AlphaFoldDB" id="A0A5J5B6Z5"/>
<protein>
    <recommendedName>
        <fullName evidence="3">CCHC-type domain-containing protein</fullName>
    </recommendedName>
</protein>
<dbReference type="PROSITE" id="PS50158">
    <property type="entry name" value="ZF_CCHC"/>
    <property type="match status" value="1"/>
</dbReference>
<dbReference type="Proteomes" id="UP000325577">
    <property type="component" value="Linkage Group LG15"/>
</dbReference>
<gene>
    <name evidence="4" type="ORF">F0562_028037</name>
</gene>
<dbReference type="PANTHER" id="PTHR31286:SF99">
    <property type="entry name" value="DUF4283 DOMAIN-CONTAINING PROTEIN"/>
    <property type="match status" value="1"/>
</dbReference>
<feature type="compositionally biased region" description="Polar residues" evidence="2">
    <location>
        <begin position="396"/>
        <end position="417"/>
    </location>
</feature>
<feature type="domain" description="CCHC-type" evidence="3">
    <location>
        <begin position="257"/>
        <end position="271"/>
    </location>
</feature>
<feature type="compositionally biased region" description="Polar residues" evidence="2">
    <location>
        <begin position="435"/>
        <end position="445"/>
    </location>
</feature>
<dbReference type="InterPro" id="IPR025558">
    <property type="entry name" value="DUF4283"/>
</dbReference>
<feature type="compositionally biased region" description="Basic and acidic residues" evidence="2">
    <location>
        <begin position="95"/>
        <end position="107"/>
    </location>
</feature>
<keyword evidence="1" id="KW-0863">Zinc-finger</keyword>
<dbReference type="OrthoDB" id="1750606at2759"/>
<feature type="compositionally biased region" description="Basic and acidic residues" evidence="2">
    <location>
        <begin position="359"/>
        <end position="372"/>
    </location>
</feature>
<feature type="region of interest" description="Disordered" evidence="2">
    <location>
        <begin position="1"/>
        <end position="114"/>
    </location>
</feature>
<keyword evidence="5" id="KW-1185">Reference proteome</keyword>
<evidence type="ECO:0000256" key="2">
    <source>
        <dbReference type="SAM" id="MobiDB-lite"/>
    </source>
</evidence>
<evidence type="ECO:0000259" key="3">
    <source>
        <dbReference type="PROSITE" id="PS50158"/>
    </source>
</evidence>
<evidence type="ECO:0000313" key="5">
    <source>
        <dbReference type="Proteomes" id="UP000325577"/>
    </source>
</evidence>
<reference evidence="4 5" key="1">
    <citation type="submission" date="2019-09" db="EMBL/GenBank/DDBJ databases">
        <title>A chromosome-level genome assembly of the Chinese tupelo Nyssa sinensis.</title>
        <authorList>
            <person name="Yang X."/>
            <person name="Kang M."/>
            <person name="Yang Y."/>
            <person name="Xiong H."/>
            <person name="Wang M."/>
            <person name="Zhang Z."/>
            <person name="Wang Z."/>
            <person name="Wu H."/>
            <person name="Ma T."/>
            <person name="Liu J."/>
            <person name="Xi Z."/>
        </authorList>
    </citation>
    <scope>NUCLEOTIDE SEQUENCE [LARGE SCALE GENOMIC DNA]</scope>
    <source>
        <strain evidence="4">J267</strain>
        <tissue evidence="4">Leaf</tissue>
    </source>
</reference>
<feature type="region of interest" description="Disordered" evidence="2">
    <location>
        <begin position="299"/>
        <end position="445"/>
    </location>
</feature>
<dbReference type="InterPro" id="IPR040256">
    <property type="entry name" value="At4g02000-like"/>
</dbReference>
<accession>A0A5J5B6Z5</accession>
<organism evidence="4 5">
    <name type="scientific">Nyssa sinensis</name>
    <dbReference type="NCBI Taxonomy" id="561372"/>
    <lineage>
        <taxon>Eukaryota</taxon>
        <taxon>Viridiplantae</taxon>
        <taxon>Streptophyta</taxon>
        <taxon>Embryophyta</taxon>
        <taxon>Tracheophyta</taxon>
        <taxon>Spermatophyta</taxon>
        <taxon>Magnoliopsida</taxon>
        <taxon>eudicotyledons</taxon>
        <taxon>Gunneridae</taxon>
        <taxon>Pentapetalae</taxon>
        <taxon>asterids</taxon>
        <taxon>Cornales</taxon>
        <taxon>Nyssaceae</taxon>
        <taxon>Nyssa</taxon>
    </lineage>
</organism>
<dbReference type="Pfam" id="PF14111">
    <property type="entry name" value="DUF4283"/>
    <property type="match status" value="1"/>
</dbReference>
<proteinExistence type="predicted"/>
<evidence type="ECO:0000256" key="1">
    <source>
        <dbReference type="PROSITE-ProRule" id="PRU00047"/>
    </source>
</evidence>
<feature type="compositionally biased region" description="Polar residues" evidence="2">
    <location>
        <begin position="373"/>
        <end position="389"/>
    </location>
</feature>
<dbReference type="EMBL" id="CM018038">
    <property type="protein sequence ID" value="KAA8538418.1"/>
    <property type="molecule type" value="Genomic_DNA"/>
</dbReference>
<name>A0A5J5B6Z5_9ASTE</name>
<dbReference type="GO" id="GO:0008270">
    <property type="term" value="F:zinc ion binding"/>
    <property type="evidence" value="ECO:0007669"/>
    <property type="project" value="UniProtKB-KW"/>
</dbReference>
<dbReference type="PANTHER" id="PTHR31286">
    <property type="entry name" value="GLYCINE-RICH CELL WALL STRUCTURAL PROTEIN 1.8-LIKE"/>
    <property type="match status" value="1"/>
</dbReference>
<keyword evidence="1" id="KW-0862">Zinc</keyword>
<dbReference type="InterPro" id="IPR001878">
    <property type="entry name" value="Znf_CCHC"/>
</dbReference>
<sequence>MAEINQKLTTEEDNQLKRRTKKVKNHPQDQDPDSPMGVLPSEHQHLDDQMHEAQGPQSGQPARSFKEILVGDAEEGLIDPNQDLEHEDDDLGLSDQEKYESEDKDTNDPNDDSMIPDIKQSNQILMIRQPWQNAIIVKLLGKSIGYKMLCNRVRKLWDLQGDYEALDLGCGYFLFKFDSQTDCTRVVTGGPWVMMDHYLMVRHWEPNFRPSSAHVLKTAMWVRLPELPVEYYDERILMEIGRKLGKPLKIDGNTVVCFDCGRASHMKEQCRFKPLEKEPTRENIAISNARGETEFIQQSEAPKPIRPMTPNTPKDHAYGPWMLVTKKPRRINQPNPRNNEAQTLKKDMGPPRSGSRFSAVRERQEYIPKDNLSKPSPTTSKFVAQSPVTKNHREPTNPSTKLTQPCKQKDINSASPTTKDKERIPPPNRLPTGGCTYQNPPNRTL</sequence>
<feature type="compositionally biased region" description="Basic and acidic residues" evidence="2">
    <location>
        <begin position="42"/>
        <end position="51"/>
    </location>
</feature>
<dbReference type="GO" id="GO:0003676">
    <property type="term" value="F:nucleic acid binding"/>
    <property type="evidence" value="ECO:0007669"/>
    <property type="project" value="InterPro"/>
</dbReference>
<keyword evidence="1" id="KW-0479">Metal-binding</keyword>